<gene>
    <name evidence="1" type="ORF">BZZ03_10455</name>
</gene>
<dbReference type="EMBL" id="MUIZ01000009">
    <property type="protein sequence ID" value="OUK02849.1"/>
    <property type="molecule type" value="Genomic_DNA"/>
</dbReference>
<proteinExistence type="predicted"/>
<name>A0A252CAP3_9LACT</name>
<dbReference type="AlphaFoldDB" id="A0A252CAP3"/>
<accession>A0A252CAP3</accession>
<sequence length="119" mass="14164">MDLKETTENDLKRQSEHKVKINNRSFKWASFNYYVVLLDTENSNSNNTKYNVGDSIILEDYSGHTSEKMKIKDIIRNADDYVGQYSWYDAFYMMSEVRRVEEEQKIEDILNHGYAIIIF</sequence>
<comment type="caution">
    <text evidence="1">The sequence shown here is derived from an EMBL/GenBank/DDBJ whole genome shotgun (WGS) entry which is preliminary data.</text>
</comment>
<evidence type="ECO:0000313" key="2">
    <source>
        <dbReference type="Proteomes" id="UP000194606"/>
    </source>
</evidence>
<evidence type="ECO:0000313" key="1">
    <source>
        <dbReference type="EMBL" id="OUK02849.1"/>
    </source>
</evidence>
<protein>
    <submittedName>
        <fullName evidence="1">Uncharacterized protein</fullName>
    </submittedName>
</protein>
<organism evidence="1 2">
    <name type="scientific">Lactococcus petauri</name>
    <dbReference type="NCBI Taxonomy" id="1940789"/>
    <lineage>
        <taxon>Bacteria</taxon>
        <taxon>Bacillati</taxon>
        <taxon>Bacillota</taxon>
        <taxon>Bacilli</taxon>
        <taxon>Lactobacillales</taxon>
        <taxon>Streptococcaceae</taxon>
        <taxon>Lactococcus</taxon>
    </lineage>
</organism>
<dbReference type="Proteomes" id="UP000194606">
    <property type="component" value="Unassembled WGS sequence"/>
</dbReference>
<reference evidence="1 2" key="1">
    <citation type="submission" date="2017-02" db="EMBL/GenBank/DDBJ databases">
        <authorList>
            <person name="Peterson S.W."/>
        </authorList>
    </citation>
    <scope>NUCLEOTIDE SEQUENCE [LARGE SCALE GENOMIC DNA]</scope>
    <source>
        <strain evidence="1">159469</strain>
    </source>
</reference>
<dbReference type="RefSeq" id="WP_086583249.1">
    <property type="nucleotide sequence ID" value="NZ_MUIZ01000009.1"/>
</dbReference>